<dbReference type="SUPFAM" id="SSF53383">
    <property type="entry name" value="PLP-dependent transferases"/>
    <property type="match status" value="1"/>
</dbReference>
<reference evidence="7 8" key="1">
    <citation type="submission" date="2017-11" db="EMBL/GenBank/DDBJ databases">
        <title>Streptomyces carmine sp. nov., a novel actinomycete isolated from Sophora alopecuroides in Xinjiang, China.</title>
        <authorList>
            <person name="Wang Y."/>
            <person name="Luo X."/>
            <person name="Wan C."/>
            <person name="Zhang L."/>
        </authorList>
    </citation>
    <scope>NUCLEOTIDE SEQUENCE [LARGE SCALE GENOMIC DNA]</scope>
    <source>
        <strain evidence="7 8">TRM SA0054</strain>
    </source>
</reference>
<sequence length="429" mass="43394">MRQTRPDTHTHRNPRRPDGPADAAEAADPVSGAACGYWRRRGLPTASDQVVAAPTAALLLLALLAACEDGDGAGPGDGAGCGVVLPRPGPGWHAAQARLLGRPLHRVPVPAECGGVPDPFALLETVSRARAAGGSPRLLLLSVADDVTGTAAPPELLHEACEAATQEGLLVIGDESLRNAFHDPHGTVPVSPAEILHGTGPGTGVGTGTGTVPDGGGVRPGTAAESTVVLVDLGADPDPGPCPGSRAGVARLPATAAGRELAERTRTVLAALRASLSGPEAAAAAGVLSEPEPLREHRAAANRAHGTLAAALHRALTGAGAVCRPPRAGRHLYPDFEALRPGLAARGVTDAPRLEAELVRRLGPYALGGHRFGDDPHALRVRLSTDVLTRGVSPAVTAPAAPTRDPAQQPGTEEALTRVVEALTGPATG</sequence>
<dbReference type="EMBL" id="PGGW01000071">
    <property type="protein sequence ID" value="PJE93705.1"/>
    <property type="molecule type" value="Genomic_DNA"/>
</dbReference>
<protein>
    <recommendedName>
        <fullName evidence="9">Aminopeptidase</fullName>
    </recommendedName>
</protein>
<dbReference type="GO" id="GO:0008483">
    <property type="term" value="F:transaminase activity"/>
    <property type="evidence" value="ECO:0007669"/>
    <property type="project" value="UniProtKB-KW"/>
</dbReference>
<evidence type="ECO:0000256" key="2">
    <source>
        <dbReference type="ARBA" id="ARBA00007441"/>
    </source>
</evidence>
<keyword evidence="8" id="KW-1185">Reference proteome</keyword>
<dbReference type="GO" id="GO:0006520">
    <property type="term" value="P:amino acid metabolic process"/>
    <property type="evidence" value="ECO:0007669"/>
    <property type="project" value="InterPro"/>
</dbReference>
<feature type="region of interest" description="Disordered" evidence="6">
    <location>
        <begin position="1"/>
        <end position="28"/>
    </location>
</feature>
<dbReference type="Gene3D" id="3.40.640.10">
    <property type="entry name" value="Type I PLP-dependent aspartate aminotransferase-like (Major domain)"/>
    <property type="match status" value="2"/>
</dbReference>
<evidence type="ECO:0000256" key="3">
    <source>
        <dbReference type="ARBA" id="ARBA00022576"/>
    </source>
</evidence>
<dbReference type="PANTHER" id="PTHR46383">
    <property type="entry name" value="ASPARTATE AMINOTRANSFERASE"/>
    <property type="match status" value="1"/>
</dbReference>
<proteinExistence type="inferred from homology"/>
<dbReference type="InterPro" id="IPR015421">
    <property type="entry name" value="PyrdxlP-dep_Trfase_major"/>
</dbReference>
<comment type="cofactor">
    <cofactor evidence="1">
        <name>pyridoxal 5'-phosphate</name>
        <dbReference type="ChEBI" id="CHEBI:597326"/>
    </cofactor>
</comment>
<evidence type="ECO:0000256" key="6">
    <source>
        <dbReference type="SAM" id="MobiDB-lite"/>
    </source>
</evidence>
<evidence type="ECO:0000256" key="5">
    <source>
        <dbReference type="ARBA" id="ARBA00022898"/>
    </source>
</evidence>
<keyword evidence="5" id="KW-0663">Pyridoxal phosphate</keyword>
<comment type="similarity">
    <text evidence="2">Belongs to the class-I pyridoxal-phosphate-dependent aminotransferase family.</text>
</comment>
<feature type="compositionally biased region" description="Basic and acidic residues" evidence="6">
    <location>
        <begin position="1"/>
        <end position="19"/>
    </location>
</feature>
<accession>A0A2M8LP19</accession>
<dbReference type="InterPro" id="IPR015424">
    <property type="entry name" value="PyrdxlP-dep_Trfase"/>
</dbReference>
<dbReference type="AlphaFoldDB" id="A0A2M8LP19"/>
<keyword evidence="4" id="KW-0808">Transferase</keyword>
<organism evidence="7 8">
    <name type="scientific">Streptomyces carminius</name>
    <dbReference type="NCBI Taxonomy" id="2665496"/>
    <lineage>
        <taxon>Bacteria</taxon>
        <taxon>Bacillati</taxon>
        <taxon>Actinomycetota</taxon>
        <taxon>Actinomycetes</taxon>
        <taxon>Kitasatosporales</taxon>
        <taxon>Streptomycetaceae</taxon>
        <taxon>Streptomyces</taxon>
    </lineage>
</organism>
<evidence type="ECO:0000256" key="4">
    <source>
        <dbReference type="ARBA" id="ARBA00022679"/>
    </source>
</evidence>
<keyword evidence="3" id="KW-0032">Aminotransferase</keyword>
<evidence type="ECO:0000313" key="7">
    <source>
        <dbReference type="EMBL" id="PJE93705.1"/>
    </source>
</evidence>
<dbReference type="InterPro" id="IPR050596">
    <property type="entry name" value="AspAT/PAT-like"/>
</dbReference>
<name>A0A2M8LP19_9ACTN</name>
<evidence type="ECO:0000313" key="8">
    <source>
        <dbReference type="Proteomes" id="UP000230407"/>
    </source>
</evidence>
<evidence type="ECO:0008006" key="9">
    <source>
        <dbReference type="Google" id="ProtNLM"/>
    </source>
</evidence>
<dbReference type="RefSeq" id="WP_100205376.1">
    <property type="nucleotide sequence ID" value="NZ_PGGW01000071.1"/>
</dbReference>
<dbReference type="Proteomes" id="UP000230407">
    <property type="component" value="Unassembled WGS sequence"/>
</dbReference>
<comment type="caution">
    <text evidence="7">The sequence shown here is derived from an EMBL/GenBank/DDBJ whole genome shotgun (WGS) entry which is preliminary data.</text>
</comment>
<evidence type="ECO:0000256" key="1">
    <source>
        <dbReference type="ARBA" id="ARBA00001933"/>
    </source>
</evidence>
<dbReference type="PANTHER" id="PTHR46383:SF1">
    <property type="entry name" value="ASPARTATE AMINOTRANSFERASE"/>
    <property type="match status" value="1"/>
</dbReference>
<gene>
    <name evidence="7" type="ORF">CUT44_31250</name>
</gene>